<dbReference type="EMBL" id="JAEHOE010000183">
    <property type="protein sequence ID" value="KAG2483250.1"/>
    <property type="molecule type" value="Genomic_DNA"/>
</dbReference>
<evidence type="ECO:0000256" key="9">
    <source>
        <dbReference type="ARBA" id="ARBA00022884"/>
    </source>
</evidence>
<feature type="domain" description="C2H2-type" evidence="13">
    <location>
        <begin position="63"/>
        <end position="85"/>
    </location>
</feature>
<reference evidence="14" key="1">
    <citation type="journal article" date="2020" name="bioRxiv">
        <title>Comparative genomics of Chlamydomonas.</title>
        <authorList>
            <person name="Craig R.J."/>
            <person name="Hasan A.R."/>
            <person name="Ness R.W."/>
            <person name="Keightley P.D."/>
        </authorList>
    </citation>
    <scope>NUCLEOTIDE SEQUENCE</scope>
    <source>
        <strain evidence="14">CCAP 11/70</strain>
    </source>
</reference>
<sequence>MARAAVATLRCEICNVEAASAEHMRAHLAGQRHATALDSASPDRVVHAVASAIGRNRDDVQTCDICGLLFTTRNTFDIHMRSNRHAIRQYFLLARAGNLHLANPRNVLISQLPEPLPALSPGQHAAHSINITNLSHEGDVTLHCVRFLQPVDGASLHDIYGVTSSSSRRSVQIPYGTSYTIELRLAPRFLGIMRGVIMFDFGPFQAVRALSGSCADPEVEAEVKAAQEAAAQAGPRQRRRQLERVNEDVVPGEAPAGADSGGRRGALERPIGAHRVTSQLRSLVERCDWKGLEALIARTGGAPGTAASVRSYAERLKLLLGLEELQHEVDVRQYDIKEEQLTQAGRRFALQVPGLAENRPSVLKGDRILVRPSDGSSGGREWEGFVHEVKREKVVLGFNASFAFGTWVKGRRFDGVLARVAAGELHPLLLLPGSPSAPLPRPLQPDLPPPTSAFGDHFAVTGPGAGQRIVWSNARLNAEQRLAVREAVRGAHHPLPYIIFGPPGTGKTSTLVEVAVQLLRADPSSCLLLVAPSNSAADQLMERLLGAGRPLSELLRVCAYTRDPEDLPPDLLRLKGSRQLNWDEGLGAFALPSKERLAERGLRAIAATCATAAMLYHAGLPPGRFSHVLVDEAGHAEEPLALAALAGLAGPNTRVIMAGDPRQLGPVILSPIAKRQGFDVSLLERLAWGEPYGRRQDPAPGQAPYRTAYITKLLDNYRSHPDILAVPNAAFYDGELLAAAAREEVTSLLHWEELPNRQVPILFHHLKGRDLQEARSPSWYNLEEINQVKRYVQSLMALRGGRRPTGADIGVISPYRKQVQCIRAVLRPIDQGIKVGSVEEFQGQERRIIIISTVRSDDSHLAFDSKHRLGFLKNPKRFNVAITRAKALLIVVGNAEVLAADPHWRQLLRFLAAKGSITGPALPYGLLEPQEDEASEAAVGSGGGAGAREDAEEADLAAQLQRLVLTTAQANGQANGNGNGAGAYGREADEQMTYHASTREYEGGEMRRME</sequence>
<evidence type="ECO:0000256" key="8">
    <source>
        <dbReference type="ARBA" id="ARBA00022840"/>
    </source>
</evidence>
<dbReference type="FunFam" id="3.40.50.300:FF:000608">
    <property type="entry name" value="Mov10 RISC complex RNA helicase"/>
    <property type="match status" value="1"/>
</dbReference>
<organism evidence="14 15">
    <name type="scientific">Edaphochlamys debaryana</name>
    <dbReference type="NCBI Taxonomy" id="47281"/>
    <lineage>
        <taxon>Eukaryota</taxon>
        <taxon>Viridiplantae</taxon>
        <taxon>Chlorophyta</taxon>
        <taxon>core chlorophytes</taxon>
        <taxon>Chlorophyceae</taxon>
        <taxon>CS clade</taxon>
        <taxon>Chlamydomonadales</taxon>
        <taxon>Chlamydomonadales incertae sedis</taxon>
        <taxon>Edaphochlamys</taxon>
    </lineage>
</organism>
<dbReference type="SUPFAM" id="SSF52540">
    <property type="entry name" value="P-loop containing nucleoside triphosphate hydrolases"/>
    <property type="match status" value="1"/>
</dbReference>
<feature type="region of interest" description="Disordered" evidence="12">
    <location>
        <begin position="228"/>
        <end position="266"/>
    </location>
</feature>
<evidence type="ECO:0000256" key="1">
    <source>
        <dbReference type="ARBA" id="ARBA00004331"/>
    </source>
</evidence>
<evidence type="ECO:0000256" key="10">
    <source>
        <dbReference type="ARBA" id="ARBA00023158"/>
    </source>
</evidence>
<dbReference type="GO" id="GO:0036464">
    <property type="term" value="C:cytoplasmic ribonucleoprotein granule"/>
    <property type="evidence" value="ECO:0007669"/>
    <property type="project" value="UniProtKB-SubCell"/>
</dbReference>
<feature type="region of interest" description="Disordered" evidence="12">
    <location>
        <begin position="971"/>
        <end position="1010"/>
    </location>
</feature>
<dbReference type="SMART" id="SM00355">
    <property type="entry name" value="ZnF_C2H2"/>
    <property type="match status" value="2"/>
</dbReference>
<proteinExistence type="inferred from homology"/>
<dbReference type="AlphaFoldDB" id="A0A836BNQ7"/>
<name>A0A836BNQ7_9CHLO</name>
<dbReference type="GO" id="GO:0031047">
    <property type="term" value="P:regulatory ncRNA-mediated gene silencing"/>
    <property type="evidence" value="ECO:0007669"/>
    <property type="project" value="UniProtKB-KW"/>
</dbReference>
<evidence type="ECO:0000256" key="3">
    <source>
        <dbReference type="ARBA" id="ARBA00012552"/>
    </source>
</evidence>
<dbReference type="EC" id="3.6.4.13" evidence="3"/>
<dbReference type="GO" id="GO:0003724">
    <property type="term" value="F:RNA helicase activity"/>
    <property type="evidence" value="ECO:0007669"/>
    <property type="project" value="UniProtKB-EC"/>
</dbReference>
<dbReference type="GO" id="GO:0003723">
    <property type="term" value="F:RNA binding"/>
    <property type="evidence" value="ECO:0007669"/>
    <property type="project" value="UniProtKB-KW"/>
</dbReference>
<dbReference type="InterPro" id="IPR036236">
    <property type="entry name" value="Znf_C2H2_sf"/>
</dbReference>
<dbReference type="Pfam" id="PF13087">
    <property type="entry name" value="AAA_12"/>
    <property type="match status" value="1"/>
</dbReference>
<feature type="compositionally biased region" description="Basic and acidic residues" evidence="12">
    <location>
        <begin position="997"/>
        <end position="1010"/>
    </location>
</feature>
<evidence type="ECO:0000256" key="7">
    <source>
        <dbReference type="ARBA" id="ARBA00022806"/>
    </source>
</evidence>
<keyword evidence="15" id="KW-1185">Reference proteome</keyword>
<protein>
    <recommendedName>
        <fullName evidence="3">RNA helicase</fullName>
        <ecNumber evidence="3">3.6.4.13</ecNumber>
    </recommendedName>
</protein>
<comment type="caution">
    <text evidence="14">The sequence shown here is derived from an EMBL/GenBank/DDBJ whole genome shotgun (WGS) entry which is preliminary data.</text>
</comment>
<dbReference type="OrthoDB" id="6513042at2759"/>
<dbReference type="InterPro" id="IPR013087">
    <property type="entry name" value="Znf_C2H2_type"/>
</dbReference>
<dbReference type="InterPro" id="IPR049080">
    <property type="entry name" value="MOV-10-like_beta-barrel"/>
</dbReference>
<evidence type="ECO:0000256" key="11">
    <source>
        <dbReference type="ARBA" id="ARBA00047984"/>
    </source>
</evidence>
<dbReference type="Proteomes" id="UP000612055">
    <property type="component" value="Unassembled WGS sequence"/>
</dbReference>
<keyword evidence="9" id="KW-0694">RNA-binding</keyword>
<dbReference type="SUPFAM" id="SSF57667">
    <property type="entry name" value="beta-beta-alpha zinc fingers"/>
    <property type="match status" value="1"/>
</dbReference>
<keyword evidence="5" id="KW-0547">Nucleotide-binding</keyword>
<dbReference type="PANTHER" id="PTHR45418:SF1">
    <property type="entry name" value="CANCER_TESTIS ANTIGEN 55"/>
    <property type="match status" value="1"/>
</dbReference>
<dbReference type="InterPro" id="IPR047187">
    <property type="entry name" value="SF1_C_Upf1"/>
</dbReference>
<evidence type="ECO:0000259" key="13">
    <source>
        <dbReference type="PROSITE" id="PS00028"/>
    </source>
</evidence>
<accession>A0A836BNQ7</accession>
<comment type="catalytic activity">
    <reaction evidence="11">
        <text>ATP + H2O = ADP + phosphate + H(+)</text>
        <dbReference type="Rhea" id="RHEA:13065"/>
        <dbReference type="ChEBI" id="CHEBI:15377"/>
        <dbReference type="ChEBI" id="CHEBI:15378"/>
        <dbReference type="ChEBI" id="CHEBI:30616"/>
        <dbReference type="ChEBI" id="CHEBI:43474"/>
        <dbReference type="ChEBI" id="CHEBI:456216"/>
        <dbReference type="EC" id="3.6.4.13"/>
    </reaction>
</comment>
<keyword evidence="6" id="KW-0378">Hydrolase</keyword>
<dbReference type="Pfam" id="PF21634">
    <property type="entry name" value="MOV-10_beta-barrel"/>
    <property type="match status" value="1"/>
</dbReference>
<keyword evidence="10" id="KW-0943">RNA-mediated gene silencing</keyword>
<dbReference type="CDD" id="cd18808">
    <property type="entry name" value="SF1_C_Upf1"/>
    <property type="match status" value="1"/>
</dbReference>
<feature type="region of interest" description="Disordered" evidence="12">
    <location>
        <begin position="932"/>
        <end position="952"/>
    </location>
</feature>
<gene>
    <name evidence="14" type="ORF">HYH03_017848</name>
</gene>
<evidence type="ECO:0000256" key="12">
    <source>
        <dbReference type="SAM" id="MobiDB-lite"/>
    </source>
</evidence>
<dbReference type="SMART" id="SM00382">
    <property type="entry name" value="AAA"/>
    <property type="match status" value="1"/>
</dbReference>
<comment type="similarity">
    <text evidence="2">Belongs to the DNA2/NAM7 helicase family. SDE3 subfamily.</text>
</comment>
<dbReference type="InterPro" id="IPR041677">
    <property type="entry name" value="DNA2/NAM7_AAA_11"/>
</dbReference>
<dbReference type="Gene3D" id="3.40.50.300">
    <property type="entry name" value="P-loop containing nucleotide triphosphate hydrolases"/>
    <property type="match status" value="2"/>
</dbReference>
<dbReference type="InterPro" id="IPR003593">
    <property type="entry name" value="AAA+_ATPase"/>
</dbReference>
<keyword evidence="7" id="KW-0347">Helicase</keyword>
<dbReference type="GO" id="GO:0016787">
    <property type="term" value="F:hydrolase activity"/>
    <property type="evidence" value="ECO:0007669"/>
    <property type="project" value="UniProtKB-KW"/>
</dbReference>
<keyword evidence="8" id="KW-0067">ATP-binding</keyword>
<dbReference type="InterPro" id="IPR027417">
    <property type="entry name" value="P-loop_NTPase"/>
</dbReference>
<evidence type="ECO:0000256" key="5">
    <source>
        <dbReference type="ARBA" id="ARBA00022741"/>
    </source>
</evidence>
<evidence type="ECO:0000256" key="2">
    <source>
        <dbReference type="ARBA" id="ARBA00005601"/>
    </source>
</evidence>
<comment type="subcellular location">
    <subcellularLocation>
        <location evidence="1">Cytoplasm</location>
        <location evidence="1">Cytoplasmic ribonucleoprotein granule</location>
    </subcellularLocation>
</comment>
<keyword evidence="4" id="KW-0963">Cytoplasm</keyword>
<evidence type="ECO:0000313" key="15">
    <source>
        <dbReference type="Proteomes" id="UP000612055"/>
    </source>
</evidence>
<dbReference type="Pfam" id="PF12874">
    <property type="entry name" value="zf-met"/>
    <property type="match status" value="2"/>
</dbReference>
<dbReference type="Pfam" id="PF13086">
    <property type="entry name" value="AAA_11"/>
    <property type="match status" value="2"/>
</dbReference>
<evidence type="ECO:0000313" key="14">
    <source>
        <dbReference type="EMBL" id="KAG2483250.1"/>
    </source>
</evidence>
<dbReference type="PANTHER" id="PTHR45418">
    <property type="entry name" value="CANCER/TESTIS ANTIGEN 55"/>
    <property type="match status" value="1"/>
</dbReference>
<dbReference type="InterPro" id="IPR041679">
    <property type="entry name" value="DNA2/NAM7-like_C"/>
</dbReference>
<dbReference type="GO" id="GO:0005524">
    <property type="term" value="F:ATP binding"/>
    <property type="evidence" value="ECO:0007669"/>
    <property type="project" value="UniProtKB-KW"/>
</dbReference>
<evidence type="ECO:0000256" key="6">
    <source>
        <dbReference type="ARBA" id="ARBA00022801"/>
    </source>
</evidence>
<evidence type="ECO:0000256" key="4">
    <source>
        <dbReference type="ARBA" id="ARBA00022490"/>
    </source>
</evidence>
<dbReference type="Gene3D" id="3.30.160.60">
    <property type="entry name" value="Classic Zinc Finger"/>
    <property type="match status" value="1"/>
</dbReference>
<dbReference type="PROSITE" id="PS00028">
    <property type="entry name" value="ZINC_FINGER_C2H2_1"/>
    <property type="match status" value="1"/>
</dbReference>